<feature type="signal peptide" evidence="1">
    <location>
        <begin position="1"/>
        <end position="21"/>
    </location>
</feature>
<evidence type="ECO:0000313" key="2">
    <source>
        <dbReference type="EMBL" id="NCD71609.1"/>
    </source>
</evidence>
<feature type="chain" id="PRO_5037077361" description="DUF5640 domain-containing protein" evidence="1">
    <location>
        <begin position="22"/>
        <end position="106"/>
    </location>
</feature>
<keyword evidence="1" id="KW-0732">Signal</keyword>
<dbReference type="Proteomes" id="UP000638732">
    <property type="component" value="Unassembled WGS sequence"/>
</dbReference>
<keyword evidence="3" id="KW-1185">Reference proteome</keyword>
<sequence>MKNLALLIVHFFFAAVLFAAACSGNPQSKLKGNWQAKDGTTHLTVTDDEFIVDNDSSASEDYILKGDTIYTSYKGNQPYTKYVIEHLDDHELKLLYPDSVSVEFSR</sequence>
<proteinExistence type="predicted"/>
<evidence type="ECO:0000256" key="1">
    <source>
        <dbReference type="SAM" id="SignalP"/>
    </source>
</evidence>
<evidence type="ECO:0008006" key="4">
    <source>
        <dbReference type="Google" id="ProtNLM"/>
    </source>
</evidence>
<dbReference type="PROSITE" id="PS51257">
    <property type="entry name" value="PROKAR_LIPOPROTEIN"/>
    <property type="match status" value="1"/>
</dbReference>
<protein>
    <recommendedName>
        <fullName evidence="4">DUF5640 domain-containing protein</fullName>
    </recommendedName>
</protein>
<comment type="caution">
    <text evidence="2">The sequence shown here is derived from an EMBL/GenBank/DDBJ whole genome shotgun (WGS) entry which is preliminary data.</text>
</comment>
<gene>
    <name evidence="2" type="ORF">GSY63_19745</name>
</gene>
<dbReference type="AlphaFoldDB" id="A0A965ZKH9"/>
<organism evidence="2 3">
    <name type="scientific">Mucilaginibacter agri</name>
    <dbReference type="NCBI Taxonomy" id="2695265"/>
    <lineage>
        <taxon>Bacteria</taxon>
        <taxon>Pseudomonadati</taxon>
        <taxon>Bacteroidota</taxon>
        <taxon>Sphingobacteriia</taxon>
        <taxon>Sphingobacteriales</taxon>
        <taxon>Sphingobacteriaceae</taxon>
        <taxon>Mucilaginibacter</taxon>
    </lineage>
</organism>
<name>A0A965ZKH9_9SPHI</name>
<dbReference type="RefSeq" id="WP_166587552.1">
    <property type="nucleotide sequence ID" value="NZ_WWEO01000044.1"/>
</dbReference>
<dbReference type="EMBL" id="WWEO01000044">
    <property type="protein sequence ID" value="NCD71609.1"/>
    <property type="molecule type" value="Genomic_DNA"/>
</dbReference>
<evidence type="ECO:0000313" key="3">
    <source>
        <dbReference type="Proteomes" id="UP000638732"/>
    </source>
</evidence>
<accession>A0A965ZKH9</accession>
<reference evidence="2" key="2">
    <citation type="submission" date="2020-10" db="EMBL/GenBank/DDBJ databases">
        <title>Mucilaginibacter sp. nov., isolated from soil.</title>
        <authorList>
            <person name="Jeon C.O."/>
        </authorList>
    </citation>
    <scope>NUCLEOTIDE SEQUENCE</scope>
    <source>
        <strain evidence="2">R11</strain>
    </source>
</reference>
<reference evidence="2" key="1">
    <citation type="submission" date="2020-01" db="EMBL/GenBank/DDBJ databases">
        <authorList>
            <person name="Seo Y.L."/>
        </authorList>
    </citation>
    <scope>NUCLEOTIDE SEQUENCE</scope>
    <source>
        <strain evidence="2">R11</strain>
    </source>
</reference>